<dbReference type="Proteomes" id="UP001057375">
    <property type="component" value="Unassembled WGS sequence"/>
</dbReference>
<proteinExistence type="predicted"/>
<name>A0ABQ5KZQ5_9EUKA</name>
<keyword evidence="3" id="KW-1185">Reference proteome</keyword>
<feature type="domain" description="tRNA pseudouridylate synthase B C-terminal" evidence="1">
    <location>
        <begin position="1"/>
        <end position="57"/>
    </location>
</feature>
<comment type="caution">
    <text evidence="2">The sequence shown here is derived from an EMBL/GenBank/DDBJ whole genome shotgun (WGS) entry which is preliminary data.</text>
</comment>
<evidence type="ECO:0000313" key="2">
    <source>
        <dbReference type="EMBL" id="GKT37924.1"/>
    </source>
</evidence>
<dbReference type="Gene3D" id="3.30.2350.10">
    <property type="entry name" value="Pseudouridine synthase"/>
    <property type="match status" value="1"/>
</dbReference>
<dbReference type="Pfam" id="PF16198">
    <property type="entry name" value="TruB_C_2"/>
    <property type="match status" value="1"/>
</dbReference>
<reference evidence="2" key="1">
    <citation type="submission" date="2022-03" db="EMBL/GenBank/DDBJ databases">
        <title>Draft genome sequence of Aduncisulcus paluster, a free-living microaerophilic Fornicata.</title>
        <authorList>
            <person name="Yuyama I."/>
            <person name="Kume K."/>
            <person name="Tamura T."/>
            <person name="Inagaki Y."/>
            <person name="Hashimoto T."/>
        </authorList>
    </citation>
    <scope>NUCLEOTIDE SEQUENCE</scope>
    <source>
        <strain evidence="2">NY0171</strain>
    </source>
</reference>
<evidence type="ECO:0000259" key="1">
    <source>
        <dbReference type="Pfam" id="PF16198"/>
    </source>
</evidence>
<dbReference type="InterPro" id="IPR020103">
    <property type="entry name" value="PsdUridine_synth_cat_dom_sf"/>
</dbReference>
<organism evidence="2 3">
    <name type="scientific">Aduncisulcus paluster</name>
    <dbReference type="NCBI Taxonomy" id="2918883"/>
    <lineage>
        <taxon>Eukaryota</taxon>
        <taxon>Metamonada</taxon>
        <taxon>Carpediemonas-like organisms</taxon>
        <taxon>Aduncisulcus</taxon>
    </lineage>
</organism>
<dbReference type="EMBL" id="BQXS01005469">
    <property type="protein sequence ID" value="GKT37924.1"/>
    <property type="molecule type" value="Genomic_DNA"/>
</dbReference>
<protein>
    <submittedName>
        <fullName evidence="2">tRNA pseudouridine(55) synthase TruB</fullName>
    </submittedName>
</protein>
<sequence length="126" mass="14243">CHDIGKKLGCGAHMSFLLRTATGIFNLENGIDIERLQSFKDNPERAEDYLLSVDEALKALPAGYAPKKLEDKLKNGVRINLADYCKAEELELEKLIRIYVGDEFLGIARCRSLDPLEVKMEKLFNI</sequence>
<feature type="non-terminal residue" evidence="2">
    <location>
        <position position="1"/>
    </location>
</feature>
<evidence type="ECO:0000313" key="3">
    <source>
        <dbReference type="Proteomes" id="UP001057375"/>
    </source>
</evidence>
<accession>A0ABQ5KZQ5</accession>
<dbReference type="InterPro" id="IPR032819">
    <property type="entry name" value="TruB_C"/>
</dbReference>
<gene>
    <name evidence="2" type="ORF">ADUPG1_003862</name>
</gene>
<dbReference type="SUPFAM" id="SSF55120">
    <property type="entry name" value="Pseudouridine synthase"/>
    <property type="match status" value="1"/>
</dbReference>